<evidence type="ECO:0000313" key="5">
    <source>
        <dbReference type="Proteomes" id="UP001314796"/>
    </source>
</evidence>
<organism evidence="4 5">
    <name type="scientific">Alkaliphilus hydrothermalis</name>
    <dbReference type="NCBI Taxonomy" id="1482730"/>
    <lineage>
        <taxon>Bacteria</taxon>
        <taxon>Bacillati</taxon>
        <taxon>Bacillota</taxon>
        <taxon>Clostridia</taxon>
        <taxon>Peptostreptococcales</taxon>
        <taxon>Natronincolaceae</taxon>
        <taxon>Alkaliphilus</taxon>
    </lineage>
</organism>
<feature type="chain" id="PRO_5045874411" description="SLH domain-containing protein" evidence="2">
    <location>
        <begin position="23"/>
        <end position="187"/>
    </location>
</feature>
<feature type="signal peptide" evidence="2">
    <location>
        <begin position="1"/>
        <end position="22"/>
    </location>
</feature>
<accession>A0ABS2NPK7</accession>
<keyword evidence="1" id="KW-0677">Repeat</keyword>
<feature type="domain" description="SLH" evidence="3">
    <location>
        <begin position="16"/>
        <end position="79"/>
    </location>
</feature>
<dbReference type="EMBL" id="JAFBEE010000006">
    <property type="protein sequence ID" value="MBM7614796.1"/>
    <property type="molecule type" value="Genomic_DNA"/>
</dbReference>
<feature type="domain" description="SLH" evidence="3">
    <location>
        <begin position="80"/>
        <end position="144"/>
    </location>
</feature>
<dbReference type="PROSITE" id="PS51272">
    <property type="entry name" value="SLH"/>
    <property type="match status" value="2"/>
</dbReference>
<evidence type="ECO:0000256" key="2">
    <source>
        <dbReference type="SAM" id="SignalP"/>
    </source>
</evidence>
<protein>
    <recommendedName>
        <fullName evidence="3">SLH domain-containing protein</fullName>
    </recommendedName>
</protein>
<evidence type="ECO:0000259" key="3">
    <source>
        <dbReference type="PROSITE" id="PS51272"/>
    </source>
</evidence>
<evidence type="ECO:0000256" key="1">
    <source>
        <dbReference type="ARBA" id="ARBA00022737"/>
    </source>
</evidence>
<dbReference type="RefSeq" id="WP_204401343.1">
    <property type="nucleotide sequence ID" value="NZ_JAFBEE010000006.1"/>
</dbReference>
<dbReference type="Pfam" id="PF00395">
    <property type="entry name" value="SLH"/>
    <property type="match status" value="1"/>
</dbReference>
<dbReference type="InterPro" id="IPR001119">
    <property type="entry name" value="SLH_dom"/>
</dbReference>
<sequence>MTKKMIALTLCFVFLLSLVSAASDNTSLQLEAGEFLKDINVYRGYADGSLGLERPITRAEFAATMVRIVGPQNISKEALQAIKFTDVKSSHWAYYDISIAAASNWVKGYEVDNTYRPSGNITYGEVITILVRVLGYDAEAIGQWPTGHIDVANKLGITKHLSAEPKRVLNRGEVAILLREALFVPIK</sequence>
<reference evidence="4 5" key="1">
    <citation type="submission" date="2021-01" db="EMBL/GenBank/DDBJ databases">
        <title>Genomic Encyclopedia of Type Strains, Phase IV (KMG-IV): sequencing the most valuable type-strain genomes for metagenomic binning, comparative biology and taxonomic classification.</title>
        <authorList>
            <person name="Goeker M."/>
        </authorList>
    </citation>
    <scope>NUCLEOTIDE SEQUENCE [LARGE SCALE GENOMIC DNA]</scope>
    <source>
        <strain evidence="4 5">DSM 25890</strain>
    </source>
</reference>
<dbReference type="Proteomes" id="UP001314796">
    <property type="component" value="Unassembled WGS sequence"/>
</dbReference>
<comment type="caution">
    <text evidence="4">The sequence shown here is derived from an EMBL/GenBank/DDBJ whole genome shotgun (WGS) entry which is preliminary data.</text>
</comment>
<keyword evidence="5" id="KW-1185">Reference proteome</keyword>
<proteinExistence type="predicted"/>
<keyword evidence="2" id="KW-0732">Signal</keyword>
<gene>
    <name evidence="4" type="ORF">JOC73_001310</name>
</gene>
<name>A0ABS2NPK7_9FIRM</name>
<evidence type="ECO:0000313" key="4">
    <source>
        <dbReference type="EMBL" id="MBM7614796.1"/>
    </source>
</evidence>